<organism evidence="1 2">
    <name type="scientific">Lipomyces starkeyi NRRL Y-11557</name>
    <dbReference type="NCBI Taxonomy" id="675824"/>
    <lineage>
        <taxon>Eukaryota</taxon>
        <taxon>Fungi</taxon>
        <taxon>Dikarya</taxon>
        <taxon>Ascomycota</taxon>
        <taxon>Saccharomycotina</taxon>
        <taxon>Lipomycetes</taxon>
        <taxon>Lipomycetales</taxon>
        <taxon>Lipomycetaceae</taxon>
        <taxon>Lipomyces</taxon>
    </lineage>
</organism>
<evidence type="ECO:0000313" key="1">
    <source>
        <dbReference type="EMBL" id="ODQ69951.1"/>
    </source>
</evidence>
<accession>A0A1E3PX13</accession>
<gene>
    <name evidence="1" type="ORF">LIPSTDRAFT_58451</name>
</gene>
<dbReference type="AlphaFoldDB" id="A0A1E3PX13"/>
<evidence type="ECO:0008006" key="3">
    <source>
        <dbReference type="Google" id="ProtNLM"/>
    </source>
</evidence>
<dbReference type="Gene3D" id="3.30.200.20">
    <property type="entry name" value="Phosphorylase Kinase, domain 1"/>
    <property type="match status" value="1"/>
</dbReference>
<dbReference type="OrthoDB" id="25129at2759"/>
<dbReference type="Proteomes" id="UP000094385">
    <property type="component" value="Unassembled WGS sequence"/>
</dbReference>
<evidence type="ECO:0000313" key="2">
    <source>
        <dbReference type="Proteomes" id="UP000094385"/>
    </source>
</evidence>
<dbReference type="SUPFAM" id="SSF56112">
    <property type="entry name" value="Protein kinase-like (PK-like)"/>
    <property type="match status" value="1"/>
</dbReference>
<name>A0A1E3PX13_LIPST</name>
<proteinExistence type="predicted"/>
<keyword evidence="2" id="KW-1185">Reference proteome</keyword>
<protein>
    <recommendedName>
        <fullName evidence="3">Aminoglycoside phosphotransferase domain-containing protein</fullName>
    </recommendedName>
</protein>
<reference evidence="1 2" key="1">
    <citation type="journal article" date="2016" name="Proc. Natl. Acad. Sci. U.S.A.">
        <title>Comparative genomics of biotechnologically important yeasts.</title>
        <authorList>
            <person name="Riley R."/>
            <person name="Haridas S."/>
            <person name="Wolfe K.H."/>
            <person name="Lopes M.R."/>
            <person name="Hittinger C.T."/>
            <person name="Goeker M."/>
            <person name="Salamov A.A."/>
            <person name="Wisecaver J.H."/>
            <person name="Long T.M."/>
            <person name="Calvey C.H."/>
            <person name="Aerts A.L."/>
            <person name="Barry K.W."/>
            <person name="Choi C."/>
            <person name="Clum A."/>
            <person name="Coughlan A.Y."/>
            <person name="Deshpande S."/>
            <person name="Douglass A.P."/>
            <person name="Hanson S.J."/>
            <person name="Klenk H.-P."/>
            <person name="LaButti K.M."/>
            <person name="Lapidus A."/>
            <person name="Lindquist E.A."/>
            <person name="Lipzen A.M."/>
            <person name="Meier-Kolthoff J.P."/>
            <person name="Ohm R.A."/>
            <person name="Otillar R.P."/>
            <person name="Pangilinan J.L."/>
            <person name="Peng Y."/>
            <person name="Rokas A."/>
            <person name="Rosa C.A."/>
            <person name="Scheuner C."/>
            <person name="Sibirny A.A."/>
            <person name="Slot J.C."/>
            <person name="Stielow J.B."/>
            <person name="Sun H."/>
            <person name="Kurtzman C.P."/>
            <person name="Blackwell M."/>
            <person name="Grigoriev I.V."/>
            <person name="Jeffries T.W."/>
        </authorList>
    </citation>
    <scope>NUCLEOTIDE SEQUENCE [LARGE SCALE GENOMIC DNA]</scope>
    <source>
        <strain evidence="1 2">NRRL Y-11557</strain>
    </source>
</reference>
<dbReference type="Gene3D" id="3.90.1200.10">
    <property type="match status" value="1"/>
</dbReference>
<sequence length="447" mass="49573">MSFDFDAYLAQIDPSHTWSVQHLEGGLVNLTVRAVKISSSEEGIKKGLFNNYESLILKFAPPYVAALGESAPFSQTRQIVEANALSLFSLPSGPLVSLPRNSSVLVPNPIHYDPESHVLILEDLGNLLTLSEYLTPLSEKYRHSRCDIGLCHQIGLRLGQFLADLHSRSTLDSLTPEIVRGFENPSMIEIVREAAVLPIAKYLQIFEIQDAEQLAQVVAEDFDMNLPDEEKSFTVGDLWTGGILISGTELNSTISGDGQVQTKVNGNEAKIGIIDWEFSGPGAGVYGDMAQFFAHLHLHLVAAEQDSLLHEITKVLIEAIADSYHERSRMKRPIWIVTDRAAQDETLSRPIAPQGRSPAARILRSAFILHGREIINNAIERDWSAFCKKSGTGEDDNVVVRSMVQSGAWYLRAAKETVEEFVSDENWRQLCSAKECSIMMRLLTGLK</sequence>
<dbReference type="InterPro" id="IPR011009">
    <property type="entry name" value="Kinase-like_dom_sf"/>
</dbReference>
<dbReference type="EMBL" id="KV454302">
    <property type="protein sequence ID" value="ODQ69951.1"/>
    <property type="molecule type" value="Genomic_DNA"/>
</dbReference>